<dbReference type="Proteomes" id="UP000054321">
    <property type="component" value="Unassembled WGS sequence"/>
</dbReference>
<dbReference type="EMBL" id="KN832870">
    <property type="protein sequence ID" value="KIN07513.1"/>
    <property type="molecule type" value="Genomic_DNA"/>
</dbReference>
<feature type="region of interest" description="Disordered" evidence="1">
    <location>
        <begin position="491"/>
        <end position="570"/>
    </location>
</feature>
<proteinExistence type="predicted"/>
<evidence type="ECO:0000256" key="2">
    <source>
        <dbReference type="SAM" id="Phobius"/>
    </source>
</evidence>
<sequence length="570" mass="59941">MGQSLHQRGSSSLPPVTSNDWKQGREKIAHITAAAELRARQDACQEVSQSASQAIQQASQQASQSVQQASQQASQSMQQASQQASQLVQQASQQASQASRQASQSANQAIQQAQQSASQSIAAASRTASSISSSASSVVSSVQASAQSAILQANLAMQTAQLSASLAQSEASKAALAAQNPGSTVGSQISQTTPKVTTMPTGTVTDTQLALAIVASIIASSLITILAHFIILRHKKLSRVARPISPGDGTDSIDDLKFPVSSGVTTTIETSNSAYAAMKDNHPSKPHGAFSLLPTSLSGENKATGKEKVSVGNTATDPTNMPRSPSLRSWLRLQNVSPFGPIQLPTDQGSEGPLGGQLKSPLRRSPPPRFILDVSLDKTISADILSPVSTSVSKNDPTSRQLVDPKAIDRGSKLPSTSQSYRESKASEWTDAITDVGSAMLPSSPKAPAESVAGAQRNMMGNPSPDRPIRSTAEWLMDHATFRSFNPDMYSRDIKQSDDSRGNLKLNMSGGLPTNPRGSNVAFRPRPRPNLPDDGAQASNRFLDPKGKNKINANDGDKTQPNTPGVGKAI</sequence>
<feature type="region of interest" description="Disordered" evidence="1">
    <location>
        <begin position="285"/>
        <end position="326"/>
    </location>
</feature>
<keyword evidence="4" id="KW-1185">Reference proteome</keyword>
<evidence type="ECO:0000313" key="4">
    <source>
        <dbReference type="Proteomes" id="UP000054321"/>
    </source>
</evidence>
<feature type="transmembrane region" description="Helical" evidence="2">
    <location>
        <begin position="209"/>
        <end position="232"/>
    </location>
</feature>
<feature type="compositionally biased region" description="Polar residues" evidence="1">
    <location>
        <begin position="1"/>
        <end position="21"/>
    </location>
</feature>
<keyword evidence="2" id="KW-1133">Transmembrane helix</keyword>
<feature type="region of interest" description="Disordered" evidence="1">
    <location>
        <begin position="339"/>
        <end position="366"/>
    </location>
</feature>
<dbReference type="OrthoDB" id="5241722at2759"/>
<evidence type="ECO:0000313" key="3">
    <source>
        <dbReference type="EMBL" id="KIN07513.1"/>
    </source>
</evidence>
<dbReference type="InParanoid" id="A0A0C3DZK1"/>
<feature type="compositionally biased region" description="Polar residues" evidence="1">
    <location>
        <begin position="180"/>
        <end position="191"/>
    </location>
</feature>
<feature type="compositionally biased region" description="Low complexity" evidence="1">
    <location>
        <begin position="48"/>
        <end position="72"/>
    </location>
</feature>
<reference evidence="3 4" key="1">
    <citation type="submission" date="2014-04" db="EMBL/GenBank/DDBJ databases">
        <authorList>
            <consortium name="DOE Joint Genome Institute"/>
            <person name="Kuo A."/>
            <person name="Martino E."/>
            <person name="Perotto S."/>
            <person name="Kohler A."/>
            <person name="Nagy L.G."/>
            <person name="Floudas D."/>
            <person name="Copeland A."/>
            <person name="Barry K.W."/>
            <person name="Cichocki N."/>
            <person name="Veneault-Fourrey C."/>
            <person name="LaButti K."/>
            <person name="Lindquist E.A."/>
            <person name="Lipzen A."/>
            <person name="Lundell T."/>
            <person name="Morin E."/>
            <person name="Murat C."/>
            <person name="Sun H."/>
            <person name="Tunlid A."/>
            <person name="Henrissat B."/>
            <person name="Grigoriev I.V."/>
            <person name="Hibbett D.S."/>
            <person name="Martin F."/>
            <person name="Nordberg H.P."/>
            <person name="Cantor M.N."/>
            <person name="Hua S.X."/>
        </authorList>
    </citation>
    <scope>NUCLEOTIDE SEQUENCE [LARGE SCALE GENOMIC DNA]</scope>
    <source>
        <strain evidence="3 4">Zn</strain>
    </source>
</reference>
<feature type="compositionally biased region" description="Polar residues" evidence="1">
    <location>
        <begin position="388"/>
        <end position="401"/>
    </location>
</feature>
<feature type="compositionally biased region" description="Basic and acidic residues" evidence="1">
    <location>
        <begin position="491"/>
        <end position="502"/>
    </location>
</feature>
<keyword evidence="2" id="KW-0472">Membrane</keyword>
<accession>A0A0C3DZK1</accession>
<feature type="region of interest" description="Disordered" evidence="1">
    <location>
        <begin position="178"/>
        <end position="198"/>
    </location>
</feature>
<feature type="region of interest" description="Disordered" evidence="1">
    <location>
        <begin position="47"/>
        <end position="72"/>
    </location>
</feature>
<dbReference type="HOGENOM" id="CLU_478248_0_0_1"/>
<feature type="region of interest" description="Disordered" evidence="1">
    <location>
        <begin position="388"/>
        <end position="466"/>
    </location>
</feature>
<name>A0A0C3DZK1_OIDMZ</name>
<dbReference type="AlphaFoldDB" id="A0A0C3DZK1"/>
<reference evidence="4" key="2">
    <citation type="submission" date="2015-01" db="EMBL/GenBank/DDBJ databases">
        <title>Evolutionary Origins and Diversification of the Mycorrhizal Mutualists.</title>
        <authorList>
            <consortium name="DOE Joint Genome Institute"/>
            <consortium name="Mycorrhizal Genomics Consortium"/>
            <person name="Kohler A."/>
            <person name="Kuo A."/>
            <person name="Nagy L.G."/>
            <person name="Floudas D."/>
            <person name="Copeland A."/>
            <person name="Barry K.W."/>
            <person name="Cichocki N."/>
            <person name="Veneault-Fourrey C."/>
            <person name="LaButti K."/>
            <person name="Lindquist E.A."/>
            <person name="Lipzen A."/>
            <person name="Lundell T."/>
            <person name="Morin E."/>
            <person name="Murat C."/>
            <person name="Riley R."/>
            <person name="Ohm R."/>
            <person name="Sun H."/>
            <person name="Tunlid A."/>
            <person name="Henrissat B."/>
            <person name="Grigoriev I.V."/>
            <person name="Hibbett D.S."/>
            <person name="Martin F."/>
        </authorList>
    </citation>
    <scope>NUCLEOTIDE SEQUENCE [LARGE SCALE GENOMIC DNA]</scope>
    <source>
        <strain evidence="4">Zn</strain>
    </source>
</reference>
<evidence type="ECO:0000256" key="1">
    <source>
        <dbReference type="SAM" id="MobiDB-lite"/>
    </source>
</evidence>
<keyword evidence="2" id="KW-0812">Transmembrane</keyword>
<protein>
    <submittedName>
        <fullName evidence="3">Uncharacterized protein</fullName>
    </submittedName>
</protein>
<organism evidence="3 4">
    <name type="scientific">Oidiodendron maius (strain Zn)</name>
    <dbReference type="NCBI Taxonomy" id="913774"/>
    <lineage>
        <taxon>Eukaryota</taxon>
        <taxon>Fungi</taxon>
        <taxon>Dikarya</taxon>
        <taxon>Ascomycota</taxon>
        <taxon>Pezizomycotina</taxon>
        <taxon>Leotiomycetes</taxon>
        <taxon>Leotiomycetes incertae sedis</taxon>
        <taxon>Myxotrichaceae</taxon>
        <taxon>Oidiodendron</taxon>
    </lineage>
</organism>
<feature type="region of interest" description="Disordered" evidence="1">
    <location>
        <begin position="1"/>
        <end position="25"/>
    </location>
</feature>
<feature type="compositionally biased region" description="Polar residues" evidence="1">
    <location>
        <begin position="311"/>
        <end position="326"/>
    </location>
</feature>
<gene>
    <name evidence="3" type="ORF">OIDMADRAFT_47416</name>
</gene>